<dbReference type="EMBL" id="BK032745">
    <property type="protein sequence ID" value="DAF57994.1"/>
    <property type="molecule type" value="Genomic_DNA"/>
</dbReference>
<proteinExistence type="predicted"/>
<dbReference type="InterPro" id="IPR027417">
    <property type="entry name" value="P-loop_NTPase"/>
</dbReference>
<sequence>MSLSLHLTRLFLLSSACQMILRSLVCRRYQIFAQKSRKWRNATRCRTSRMPTSKSFHQMMTAARPKELYFNDMQSRALQLMPKTLVCEWGRGTGKGVVEAGRILYAVQHMPGSCLGMVAPSVKRCQTNILPSALVHLEEWGYKRDVHYIVGKKPWKALHWQDPHFQPMNWENTVAFYNGSYLNIISQDRSGTSNSLSLDHVFIDEAKFIDWEQLNNETLPANRGNKQLFGDCCLHHGLTITSDTSATKKGSWFMSWEKKQDKELVATMETVIVHLHSIRNKLAAHPERYDYYMKEVQKYEKILKSLRSYALVYSRCSSIQNLAVLGEDFIKQMKRDLPKMTFQTSIMCMHVGIAQDGFYSGLDEDRNFYTAPNTSFLDNLQYKFDKRKDKVDCRTDGDIEDGLPLIIGCDANANINCLVTGQVGSDQKLRILKSFYVKYERKLPELTQDFCDYYKYLKSKRVIFYYDATFVGNSYATHTEDFYQIISRILRKNGWLVTEVYIGKPWNHLMKQELINRMFKGKANHMILINEDNNDDLIISIESAGCYNNGKDKRGEKLVETDEDRLENRTDFSDAFDTACIGAEKFPQAVLYTGGMGCHFSR</sequence>
<reference evidence="1" key="1">
    <citation type="journal article" date="2021" name="Proc. Natl. Acad. Sci. U.S.A.">
        <title>A Catalog of Tens of Thousands of Viruses from Human Metagenomes Reveals Hidden Associations with Chronic Diseases.</title>
        <authorList>
            <person name="Tisza M.J."/>
            <person name="Buck C.B."/>
        </authorList>
    </citation>
    <scope>NUCLEOTIDE SEQUENCE</scope>
    <source>
        <strain evidence="1">CtrpM6</strain>
    </source>
</reference>
<evidence type="ECO:0000313" key="1">
    <source>
        <dbReference type="EMBL" id="DAF57994.1"/>
    </source>
</evidence>
<dbReference type="Gene3D" id="3.40.50.300">
    <property type="entry name" value="P-loop containing nucleotide triphosphate hydrolases"/>
    <property type="match status" value="1"/>
</dbReference>
<protein>
    <submittedName>
        <fullName evidence="1">Large subunit terminase</fullName>
    </submittedName>
</protein>
<accession>A0A8S5T5E8</accession>
<organism evidence="1">
    <name type="scientific">Siphoviridae sp. ctrpM6</name>
    <dbReference type="NCBI Taxonomy" id="2827956"/>
    <lineage>
        <taxon>Viruses</taxon>
        <taxon>Duplodnaviria</taxon>
        <taxon>Heunggongvirae</taxon>
        <taxon>Uroviricota</taxon>
        <taxon>Caudoviricetes</taxon>
    </lineage>
</organism>
<name>A0A8S5T5E8_9CAUD</name>